<accession>A0A9P8ICS2</accession>
<feature type="region of interest" description="Disordered" evidence="1">
    <location>
        <begin position="1"/>
        <end position="27"/>
    </location>
</feature>
<name>A0A9P8ICS2_9PEZI</name>
<dbReference type="EMBL" id="JAGHQL010000038">
    <property type="protein sequence ID" value="KAH0543161.1"/>
    <property type="molecule type" value="Genomic_DNA"/>
</dbReference>
<organism evidence="2 3">
    <name type="scientific">Glutinoglossum americanum</name>
    <dbReference type="NCBI Taxonomy" id="1670608"/>
    <lineage>
        <taxon>Eukaryota</taxon>
        <taxon>Fungi</taxon>
        <taxon>Dikarya</taxon>
        <taxon>Ascomycota</taxon>
        <taxon>Pezizomycotina</taxon>
        <taxon>Geoglossomycetes</taxon>
        <taxon>Geoglossales</taxon>
        <taxon>Geoglossaceae</taxon>
        <taxon>Glutinoglossum</taxon>
    </lineage>
</organism>
<evidence type="ECO:0000256" key="1">
    <source>
        <dbReference type="SAM" id="MobiDB-lite"/>
    </source>
</evidence>
<dbReference type="AlphaFoldDB" id="A0A9P8ICS2"/>
<sequence>MKSSHRPSRSSLEARNQPRGDSVSSIESPLTSLRHRYPYSSDSHTAGNSLTSDATARGAKMPSRFISDDLVLICSAIVESTYTACTLTMNVPSTDTESRGTRVLFGLLVIQALLLVMMSSEPSQRIPVQNTAFEAAIFEDVHALERIRRSAIAK</sequence>
<evidence type="ECO:0000313" key="3">
    <source>
        <dbReference type="Proteomes" id="UP000698800"/>
    </source>
</evidence>
<gene>
    <name evidence="2" type="ORF">FGG08_002506</name>
</gene>
<evidence type="ECO:0000313" key="2">
    <source>
        <dbReference type="EMBL" id="KAH0543161.1"/>
    </source>
</evidence>
<keyword evidence="3" id="KW-1185">Reference proteome</keyword>
<dbReference type="Proteomes" id="UP000698800">
    <property type="component" value="Unassembled WGS sequence"/>
</dbReference>
<protein>
    <submittedName>
        <fullName evidence="2">Uncharacterized protein</fullName>
    </submittedName>
</protein>
<reference evidence="2" key="1">
    <citation type="submission" date="2021-03" db="EMBL/GenBank/DDBJ databases">
        <title>Comparative genomics and phylogenomic investigation of the class Geoglossomycetes provide insights into ecological specialization and systematics.</title>
        <authorList>
            <person name="Melie T."/>
            <person name="Pirro S."/>
            <person name="Miller A.N."/>
            <person name="Quandt A."/>
        </authorList>
    </citation>
    <scope>NUCLEOTIDE SEQUENCE</scope>
    <source>
        <strain evidence="2">GBOQ0MN5Z8</strain>
    </source>
</reference>
<proteinExistence type="predicted"/>
<comment type="caution">
    <text evidence="2">The sequence shown here is derived from an EMBL/GenBank/DDBJ whole genome shotgun (WGS) entry which is preliminary data.</text>
</comment>